<dbReference type="PANTHER" id="PTHR48112:SF22">
    <property type="entry name" value="MITOCHONDRIAL TRANSCRIPTION FACTOR A, ISOFORM B"/>
    <property type="match status" value="1"/>
</dbReference>
<feature type="compositionally biased region" description="Polar residues" evidence="3">
    <location>
        <begin position="43"/>
        <end position="55"/>
    </location>
</feature>
<dbReference type="OrthoDB" id="1919336at2759"/>
<reference evidence="5" key="1">
    <citation type="journal article" date="2020" name="Fungal Divers.">
        <title>Resolving the Mortierellaceae phylogeny through synthesis of multi-gene phylogenetics and phylogenomics.</title>
        <authorList>
            <person name="Vandepol N."/>
            <person name="Liber J."/>
            <person name="Desiro A."/>
            <person name="Na H."/>
            <person name="Kennedy M."/>
            <person name="Barry K."/>
            <person name="Grigoriev I.V."/>
            <person name="Miller A.N."/>
            <person name="O'Donnell K."/>
            <person name="Stajich J.E."/>
            <person name="Bonito G."/>
        </authorList>
    </citation>
    <scope>NUCLEOTIDE SEQUENCE</scope>
    <source>
        <strain evidence="5">BC1065</strain>
    </source>
</reference>
<feature type="region of interest" description="Disordered" evidence="3">
    <location>
        <begin position="163"/>
        <end position="272"/>
    </location>
</feature>
<dbReference type="SMART" id="SM00398">
    <property type="entry name" value="HMG"/>
    <property type="match status" value="1"/>
</dbReference>
<evidence type="ECO:0000256" key="1">
    <source>
        <dbReference type="ARBA" id="ARBA00023125"/>
    </source>
</evidence>
<feature type="region of interest" description="Disordered" evidence="3">
    <location>
        <begin position="43"/>
        <end position="72"/>
    </location>
</feature>
<organism evidence="5 6">
    <name type="scientific">Actinomortierella ambigua</name>
    <dbReference type="NCBI Taxonomy" id="1343610"/>
    <lineage>
        <taxon>Eukaryota</taxon>
        <taxon>Fungi</taxon>
        <taxon>Fungi incertae sedis</taxon>
        <taxon>Mucoromycota</taxon>
        <taxon>Mortierellomycotina</taxon>
        <taxon>Mortierellomycetes</taxon>
        <taxon>Mortierellales</taxon>
        <taxon>Mortierellaceae</taxon>
        <taxon>Actinomortierella</taxon>
    </lineage>
</organism>
<dbReference type="Proteomes" id="UP000807716">
    <property type="component" value="Unassembled WGS sequence"/>
</dbReference>
<dbReference type="PANTHER" id="PTHR48112">
    <property type="entry name" value="HIGH MOBILITY GROUP PROTEIN DSP1"/>
    <property type="match status" value="1"/>
</dbReference>
<accession>A0A9P6U9K0</accession>
<keyword evidence="6" id="KW-1185">Reference proteome</keyword>
<feature type="compositionally biased region" description="Basic and acidic residues" evidence="3">
    <location>
        <begin position="134"/>
        <end position="145"/>
    </location>
</feature>
<dbReference type="Pfam" id="PF00505">
    <property type="entry name" value="HMG_box"/>
    <property type="match status" value="1"/>
</dbReference>
<evidence type="ECO:0000313" key="5">
    <source>
        <dbReference type="EMBL" id="KAG0265372.1"/>
    </source>
</evidence>
<feature type="region of interest" description="Disordered" evidence="3">
    <location>
        <begin position="102"/>
        <end position="145"/>
    </location>
</feature>
<proteinExistence type="predicted"/>
<protein>
    <submittedName>
        <fullName evidence="5">Non-histone chromosomal protein 6</fullName>
    </submittedName>
</protein>
<dbReference type="EMBL" id="JAAAJB010000118">
    <property type="protein sequence ID" value="KAG0265372.1"/>
    <property type="molecule type" value="Genomic_DNA"/>
</dbReference>
<evidence type="ECO:0000313" key="6">
    <source>
        <dbReference type="Proteomes" id="UP000807716"/>
    </source>
</evidence>
<comment type="caution">
    <text evidence="5">The sequence shown here is derived from an EMBL/GenBank/DDBJ whole genome shotgun (WGS) entry which is preliminary data.</text>
</comment>
<feature type="compositionally biased region" description="Low complexity" evidence="3">
    <location>
        <begin position="102"/>
        <end position="114"/>
    </location>
</feature>
<dbReference type="InterPro" id="IPR050342">
    <property type="entry name" value="HMGB"/>
</dbReference>
<feature type="compositionally biased region" description="Low complexity" evidence="3">
    <location>
        <begin position="445"/>
        <end position="468"/>
    </location>
</feature>
<name>A0A9P6U9K0_9FUNG</name>
<feature type="compositionally biased region" description="Polar residues" evidence="3">
    <location>
        <begin position="13"/>
        <end position="24"/>
    </location>
</feature>
<keyword evidence="1 2" id="KW-0238">DNA-binding</keyword>
<evidence type="ECO:0000259" key="4">
    <source>
        <dbReference type="PROSITE" id="PS50118"/>
    </source>
</evidence>
<dbReference type="InterPro" id="IPR009071">
    <property type="entry name" value="HMG_box_dom"/>
</dbReference>
<sequence length="594" mass="64230">MTNPSPHFDTEPSLMTSQNTTPGSTYGGYNNLYGNLNNSMTFNHPSSYPGQSSATPPLLPPLQSNPYAPDNSNFAFHYQSDVGSIAGAPTPVSAAASGGSAATAAAGNQPSPAANTPGATTTSSDPLDASGAHLDSRRSMDEAEARRLQLPHPQQILDDAHQKQGYPSIPQQQQTSVQQPQQSAQQQQATAATPQQGQQQQQQQQQQHSPHPQQALSHQQTPQQSFQQQQAQQQHQQLQRHMHPNQLSQSPYQQFLPHHHTPGPTSQFHHQQAMMYGRPEDKSPGHVGMPHMMQTHNMYGADTRHDGRLQQPGQSAQAQSAQRYVDPNMSMGRNGAPRPGEVAAWNGQNVMMSMGMVGAGTPGGGGPIRHAPGGVQGRGVAKQRSRDFGAMDPSLGGLGGGAMAATMGMGMGGIPGMGGIGGVGGMVGANPNPYAPGVDHYHPGQHAQHALQQQHLAQQQQQQQQQQLRGMAGPPGRVMMSPELMRNGGGITKKKLKKAVPAVVKDKNGPKRPRNSYIFFTLMKRDDIKKKHPEFKPTEITKMLGEEWQKLSDAEKESYGAMAEDDKKRYQSEMEAYDATNMPNVVDNNMTWRM</sequence>
<gene>
    <name evidence="5" type="primary">NHP6_1</name>
    <name evidence="5" type="ORF">DFQ27_000659</name>
</gene>
<feature type="compositionally biased region" description="Low complexity" evidence="3">
    <location>
        <begin position="170"/>
        <end position="237"/>
    </location>
</feature>
<feature type="domain" description="HMG box" evidence="4">
    <location>
        <begin position="510"/>
        <end position="578"/>
    </location>
</feature>
<dbReference type="GO" id="GO:0005634">
    <property type="term" value="C:nucleus"/>
    <property type="evidence" value="ECO:0007669"/>
    <property type="project" value="UniProtKB-UniRule"/>
</dbReference>
<evidence type="ECO:0000256" key="3">
    <source>
        <dbReference type="SAM" id="MobiDB-lite"/>
    </source>
</evidence>
<feature type="DNA-binding region" description="HMG box" evidence="2">
    <location>
        <begin position="510"/>
        <end position="578"/>
    </location>
</feature>
<dbReference type="SUPFAM" id="SSF47095">
    <property type="entry name" value="HMG-box"/>
    <property type="match status" value="1"/>
</dbReference>
<dbReference type="AlphaFoldDB" id="A0A9P6U9K0"/>
<dbReference type="GO" id="GO:0003677">
    <property type="term" value="F:DNA binding"/>
    <property type="evidence" value="ECO:0007669"/>
    <property type="project" value="UniProtKB-UniRule"/>
</dbReference>
<dbReference type="Gene3D" id="1.10.30.10">
    <property type="entry name" value="High mobility group box domain"/>
    <property type="match status" value="1"/>
</dbReference>
<evidence type="ECO:0000256" key="2">
    <source>
        <dbReference type="PROSITE-ProRule" id="PRU00267"/>
    </source>
</evidence>
<feature type="region of interest" description="Disordered" evidence="3">
    <location>
        <begin position="439"/>
        <end position="475"/>
    </location>
</feature>
<dbReference type="PROSITE" id="PS50118">
    <property type="entry name" value="HMG_BOX_2"/>
    <property type="match status" value="1"/>
</dbReference>
<keyword evidence="2" id="KW-0539">Nucleus</keyword>
<dbReference type="InterPro" id="IPR036910">
    <property type="entry name" value="HMG_box_dom_sf"/>
</dbReference>
<feature type="compositionally biased region" description="Polar residues" evidence="3">
    <location>
        <begin position="62"/>
        <end position="72"/>
    </location>
</feature>
<feature type="region of interest" description="Disordered" evidence="3">
    <location>
        <begin position="1"/>
        <end position="28"/>
    </location>
</feature>